<dbReference type="Pfam" id="PF13522">
    <property type="entry name" value="GATase_6"/>
    <property type="match status" value="1"/>
</dbReference>
<dbReference type="PIRSF" id="PIRSF001589">
    <property type="entry name" value="Asn_synthetase_glu-h"/>
    <property type="match status" value="1"/>
</dbReference>
<protein>
    <recommendedName>
        <fullName evidence="3">asparagine synthase (glutamine-hydrolyzing)</fullName>
        <ecNumber evidence="3">6.3.5.4</ecNumber>
    </recommendedName>
</protein>
<dbReference type="Pfam" id="PF00733">
    <property type="entry name" value="Asn_synthase"/>
    <property type="match status" value="1"/>
</dbReference>
<evidence type="ECO:0000313" key="9">
    <source>
        <dbReference type="EMBL" id="MFC3637670.1"/>
    </source>
</evidence>
<reference evidence="10" key="1">
    <citation type="journal article" date="2019" name="Int. J. Syst. Evol. Microbiol.">
        <title>The Global Catalogue of Microorganisms (GCM) 10K type strain sequencing project: providing services to taxonomists for standard genome sequencing and annotation.</title>
        <authorList>
            <consortium name="The Broad Institute Genomics Platform"/>
            <consortium name="The Broad Institute Genome Sequencing Center for Infectious Disease"/>
            <person name="Wu L."/>
            <person name="Ma J."/>
        </authorList>
    </citation>
    <scope>NUCLEOTIDE SEQUENCE [LARGE SCALE GENOMIC DNA]</scope>
    <source>
        <strain evidence="10">KCTC 42282</strain>
    </source>
</reference>
<evidence type="ECO:0000256" key="7">
    <source>
        <dbReference type="ARBA" id="ARBA00048741"/>
    </source>
</evidence>
<dbReference type="Gene3D" id="3.60.20.10">
    <property type="entry name" value="Glutamine Phosphoribosylpyrophosphate, subunit 1, domain 1"/>
    <property type="match status" value="1"/>
</dbReference>
<name>A0ABV7UGV8_9HYPH</name>
<dbReference type="InterPro" id="IPR014729">
    <property type="entry name" value="Rossmann-like_a/b/a_fold"/>
</dbReference>
<evidence type="ECO:0000256" key="3">
    <source>
        <dbReference type="ARBA" id="ARBA00012737"/>
    </source>
</evidence>
<keyword evidence="5" id="KW-0067">ATP-binding</keyword>
<dbReference type="GO" id="GO:0004066">
    <property type="term" value="F:asparagine synthase (glutamine-hydrolyzing) activity"/>
    <property type="evidence" value="ECO:0007669"/>
    <property type="project" value="UniProtKB-EC"/>
</dbReference>
<evidence type="ECO:0000313" key="10">
    <source>
        <dbReference type="Proteomes" id="UP001595704"/>
    </source>
</evidence>
<evidence type="ECO:0000256" key="5">
    <source>
        <dbReference type="ARBA" id="ARBA00022840"/>
    </source>
</evidence>
<sequence>MCGLTGILDPAPADMQGRIRAMTARLQHRGPDAEGFWMGDGVALGHRRLAIIDLTETGAQPMVSASGRYVIAFNGEIYNHLDLRRMLEDGGAAPAWRGASDTETLLAAIEHWGLDDALRQASGMFAIALWDRKQRRLALARDRMGEKPLYWGHAARTLVFGSELKALRVHPGFPTTVCRDALLQYLRFGYVPAPRSIHPGVWKLEPGCILEVTGYPGPAQSPIRPGETVGGLSVRRYWSLTAAIEAGKAEQFFDDGATLETLEAGLSGAVAQQMMADVPLGAFLSGGIDSSLIVALMQKQSSRPVRTFTIGFHEAAFNEAPHAAAVARHLGTDHTEITVTDADAREVIPRLPELYDEPFADSSQIPTFLVCRAARQHVTVALSGDGGDELFGGYNRYFWGPRIWRRVERMPRGMRHALVSGMAMIPSQAWDRLGGGHISRAGDKIHKLAGALAGANSIDDLYRNLISLWYRPEAVGHGQEPPSLLDDPLPQKLINPAERMMAQDMRSYLPDDILCKVDRAAMGVSLETRAPFLDPQVIAISAQLPVHMKIRNNRGKWALRQLLYHHVPRELIERPKAGFGIPVGEWLRGPLRPWAEELLCERRLERDGLLAPGPVRRLWCEHLSGRHDRTAGLWTILMFQAWREHWV</sequence>
<dbReference type="PANTHER" id="PTHR43284:SF1">
    <property type="entry name" value="ASPARAGINE SYNTHETASE"/>
    <property type="match status" value="1"/>
</dbReference>
<feature type="domain" description="Glutamine amidotransferase type-2" evidence="8">
    <location>
        <begin position="2"/>
        <end position="215"/>
    </location>
</feature>
<proteinExistence type="inferred from homology"/>
<dbReference type="InterPro" id="IPR001962">
    <property type="entry name" value="Asn_synthase"/>
</dbReference>
<dbReference type="RefSeq" id="WP_191321128.1">
    <property type="nucleotide sequence ID" value="NZ_BNCG01000044.1"/>
</dbReference>
<dbReference type="EMBL" id="JBHRYC010000041">
    <property type="protein sequence ID" value="MFC3637670.1"/>
    <property type="molecule type" value="Genomic_DNA"/>
</dbReference>
<dbReference type="NCBIfam" id="TIGR01536">
    <property type="entry name" value="asn_synth_AEB"/>
    <property type="match status" value="1"/>
</dbReference>
<dbReference type="SUPFAM" id="SSF52402">
    <property type="entry name" value="Adenine nucleotide alpha hydrolases-like"/>
    <property type="match status" value="1"/>
</dbReference>
<gene>
    <name evidence="9" type="primary">asnB</name>
    <name evidence="9" type="ORF">ACFONL_09815</name>
</gene>
<evidence type="ECO:0000256" key="4">
    <source>
        <dbReference type="ARBA" id="ARBA00022741"/>
    </source>
</evidence>
<dbReference type="Gene3D" id="3.40.50.620">
    <property type="entry name" value="HUPs"/>
    <property type="match status" value="1"/>
</dbReference>
<dbReference type="EC" id="6.3.5.4" evidence="3"/>
<keyword evidence="9" id="KW-0436">Ligase</keyword>
<dbReference type="SUPFAM" id="SSF56235">
    <property type="entry name" value="N-terminal nucleophile aminohydrolases (Ntn hydrolases)"/>
    <property type="match status" value="1"/>
</dbReference>
<dbReference type="InterPro" id="IPR017932">
    <property type="entry name" value="GATase_2_dom"/>
</dbReference>
<dbReference type="CDD" id="cd00712">
    <property type="entry name" value="AsnB"/>
    <property type="match status" value="1"/>
</dbReference>
<keyword evidence="10" id="KW-1185">Reference proteome</keyword>
<keyword evidence="6" id="KW-0315">Glutamine amidotransferase</keyword>
<dbReference type="InterPro" id="IPR051786">
    <property type="entry name" value="ASN_synthetase/amidase"/>
</dbReference>
<keyword evidence="4" id="KW-0547">Nucleotide-binding</keyword>
<evidence type="ECO:0000256" key="6">
    <source>
        <dbReference type="ARBA" id="ARBA00022962"/>
    </source>
</evidence>
<dbReference type="InterPro" id="IPR006426">
    <property type="entry name" value="Asn_synth_AEB"/>
</dbReference>
<organism evidence="9 10">
    <name type="scientific">Camelimonas fluminis</name>
    <dbReference type="NCBI Taxonomy" id="1576911"/>
    <lineage>
        <taxon>Bacteria</taxon>
        <taxon>Pseudomonadati</taxon>
        <taxon>Pseudomonadota</taxon>
        <taxon>Alphaproteobacteria</taxon>
        <taxon>Hyphomicrobiales</taxon>
        <taxon>Chelatococcaceae</taxon>
        <taxon>Camelimonas</taxon>
    </lineage>
</organism>
<comment type="similarity">
    <text evidence="2">Belongs to the asparagine synthetase family.</text>
</comment>
<comment type="pathway">
    <text evidence="1">Amino-acid biosynthesis; L-asparagine biosynthesis; L-asparagine from L-aspartate (L-Gln route): step 1/1.</text>
</comment>
<comment type="catalytic activity">
    <reaction evidence="7">
        <text>L-aspartate + L-glutamine + ATP + H2O = L-asparagine + L-glutamate + AMP + diphosphate + H(+)</text>
        <dbReference type="Rhea" id="RHEA:12228"/>
        <dbReference type="ChEBI" id="CHEBI:15377"/>
        <dbReference type="ChEBI" id="CHEBI:15378"/>
        <dbReference type="ChEBI" id="CHEBI:29985"/>
        <dbReference type="ChEBI" id="CHEBI:29991"/>
        <dbReference type="ChEBI" id="CHEBI:30616"/>
        <dbReference type="ChEBI" id="CHEBI:33019"/>
        <dbReference type="ChEBI" id="CHEBI:58048"/>
        <dbReference type="ChEBI" id="CHEBI:58359"/>
        <dbReference type="ChEBI" id="CHEBI:456215"/>
        <dbReference type="EC" id="6.3.5.4"/>
    </reaction>
</comment>
<dbReference type="CDD" id="cd01991">
    <property type="entry name" value="Asn_synthase_B_C"/>
    <property type="match status" value="1"/>
</dbReference>
<dbReference type="InterPro" id="IPR033738">
    <property type="entry name" value="AsnB_N"/>
</dbReference>
<comment type="caution">
    <text evidence="9">The sequence shown here is derived from an EMBL/GenBank/DDBJ whole genome shotgun (WGS) entry which is preliminary data.</text>
</comment>
<evidence type="ECO:0000256" key="2">
    <source>
        <dbReference type="ARBA" id="ARBA00005752"/>
    </source>
</evidence>
<dbReference type="PANTHER" id="PTHR43284">
    <property type="entry name" value="ASPARAGINE SYNTHETASE (GLUTAMINE-HYDROLYZING)"/>
    <property type="match status" value="1"/>
</dbReference>
<dbReference type="PROSITE" id="PS51278">
    <property type="entry name" value="GATASE_TYPE_2"/>
    <property type="match status" value="1"/>
</dbReference>
<accession>A0ABV7UGV8</accession>
<dbReference type="Proteomes" id="UP001595704">
    <property type="component" value="Unassembled WGS sequence"/>
</dbReference>
<evidence type="ECO:0000256" key="1">
    <source>
        <dbReference type="ARBA" id="ARBA00005187"/>
    </source>
</evidence>
<dbReference type="InterPro" id="IPR029055">
    <property type="entry name" value="Ntn_hydrolases_N"/>
</dbReference>
<evidence type="ECO:0000259" key="8">
    <source>
        <dbReference type="PROSITE" id="PS51278"/>
    </source>
</evidence>